<dbReference type="GO" id="GO:0004582">
    <property type="term" value="F:dolichyl-phosphate beta-D-mannosyltransferase activity"/>
    <property type="evidence" value="ECO:0007669"/>
    <property type="project" value="InterPro"/>
</dbReference>
<evidence type="ECO:0000313" key="12">
    <source>
        <dbReference type="Proteomes" id="UP000001338"/>
    </source>
</evidence>
<evidence type="ECO:0000256" key="7">
    <source>
        <dbReference type="ARBA" id="ARBA00023136"/>
    </source>
</evidence>
<protein>
    <submittedName>
        <fullName evidence="11">GtrA-like protein</fullName>
    </submittedName>
</protein>
<keyword evidence="4" id="KW-0808">Transferase</keyword>
<dbReference type="Pfam" id="PF00535">
    <property type="entry name" value="Glycos_transf_2"/>
    <property type="match status" value="1"/>
</dbReference>
<feature type="transmembrane region" description="Helical" evidence="8">
    <location>
        <begin position="270"/>
        <end position="295"/>
    </location>
</feature>
<dbReference type="InterPro" id="IPR001173">
    <property type="entry name" value="Glyco_trans_2-like"/>
</dbReference>
<keyword evidence="6 8" id="KW-1133">Transmembrane helix</keyword>
<comment type="caution">
    <text evidence="11">The sequence shown here is derived from an EMBL/GenBank/DDBJ whole genome shotgun (WGS) entry which is preliminary data.</text>
</comment>
<dbReference type="PANTHER" id="PTHR43398:SF1">
    <property type="entry name" value="DOLICHOL-PHOSPHATE MANNOSYLTRANSFERASE SUBUNIT 1"/>
    <property type="match status" value="1"/>
</dbReference>
<reference evidence="11 12" key="1">
    <citation type="submission" date="2012-10" db="EMBL/GenBank/DDBJ databases">
        <authorList>
            <person name="Harkins D.M."/>
            <person name="Durkin A.S."/>
            <person name="Brinkac L.M."/>
            <person name="Haft D.H."/>
            <person name="Selengut J.D."/>
            <person name="Sanka R."/>
            <person name="DePew J."/>
            <person name="Purushe J."/>
            <person name="Whelen A.C."/>
            <person name="Vinetz J.M."/>
            <person name="Sutton G.G."/>
            <person name="Nierman W.C."/>
            <person name="Fouts D.E."/>
        </authorList>
    </citation>
    <scope>NUCLEOTIDE SEQUENCE [LARGE SCALE GENOMIC DNA]</scope>
    <source>
        <strain evidence="11 12">2006001853</strain>
    </source>
</reference>
<feature type="transmembrane region" description="Helical" evidence="8">
    <location>
        <begin position="349"/>
        <end position="372"/>
    </location>
</feature>
<keyword evidence="5 8" id="KW-0812">Transmembrane</keyword>
<proteinExistence type="inferred from homology"/>
<dbReference type="InterPro" id="IPR039528">
    <property type="entry name" value="DPM1-like"/>
</dbReference>
<evidence type="ECO:0000259" key="9">
    <source>
        <dbReference type="Pfam" id="PF00535"/>
    </source>
</evidence>
<evidence type="ECO:0000313" key="11">
    <source>
        <dbReference type="EMBL" id="EKR65971.1"/>
    </source>
</evidence>
<dbReference type="RefSeq" id="WP_002617392.1">
    <property type="nucleotide sequence ID" value="NZ_AFLV02000009.1"/>
</dbReference>
<dbReference type="GO" id="GO:0016020">
    <property type="term" value="C:membrane"/>
    <property type="evidence" value="ECO:0007669"/>
    <property type="project" value="UniProtKB-SubCell"/>
</dbReference>
<name>A0A828Z3X1_9LEPT</name>
<keyword evidence="3" id="KW-0328">Glycosyltransferase</keyword>
<dbReference type="InterPro" id="IPR029044">
    <property type="entry name" value="Nucleotide-diphossugar_trans"/>
</dbReference>
<feature type="domain" description="GtrA/DPMS transmembrane" evidence="10">
    <location>
        <begin position="239"/>
        <end position="378"/>
    </location>
</feature>
<evidence type="ECO:0000259" key="10">
    <source>
        <dbReference type="Pfam" id="PF04138"/>
    </source>
</evidence>
<comment type="subcellular location">
    <subcellularLocation>
        <location evidence="1">Membrane</location>
        <topology evidence="1">Multi-pass membrane protein</topology>
    </subcellularLocation>
</comment>
<gene>
    <name evidence="11" type="ORF">LEP1GSC036_0669</name>
</gene>
<feature type="domain" description="Glycosyltransferase 2-like" evidence="9">
    <location>
        <begin position="5"/>
        <end position="169"/>
    </location>
</feature>
<dbReference type="GeneID" id="61113327"/>
<comment type="similarity">
    <text evidence="2">Belongs to the glycosyltransferase 2 family.</text>
</comment>
<organism evidence="11 12">
    <name type="scientific">Leptospira weilii str. 2006001853</name>
    <dbReference type="NCBI Taxonomy" id="1001589"/>
    <lineage>
        <taxon>Bacteria</taxon>
        <taxon>Pseudomonadati</taxon>
        <taxon>Spirochaetota</taxon>
        <taxon>Spirochaetia</taxon>
        <taxon>Leptospirales</taxon>
        <taxon>Leptospiraceae</taxon>
        <taxon>Leptospira</taxon>
    </lineage>
</organism>
<dbReference type="CDD" id="cd06442">
    <property type="entry name" value="DPM1_like"/>
    <property type="match status" value="1"/>
</dbReference>
<dbReference type="Proteomes" id="UP000001338">
    <property type="component" value="Unassembled WGS sequence"/>
</dbReference>
<dbReference type="InterPro" id="IPR007267">
    <property type="entry name" value="GtrA_DPMS_TM"/>
</dbReference>
<dbReference type="GO" id="GO:0006506">
    <property type="term" value="P:GPI anchor biosynthetic process"/>
    <property type="evidence" value="ECO:0007669"/>
    <property type="project" value="TreeGrafter"/>
</dbReference>
<dbReference type="PANTHER" id="PTHR43398">
    <property type="entry name" value="DOLICHOL-PHOSPHATE MANNOSYLTRANSFERASE SUBUNIT 1"/>
    <property type="match status" value="1"/>
</dbReference>
<evidence type="ECO:0000256" key="1">
    <source>
        <dbReference type="ARBA" id="ARBA00004141"/>
    </source>
</evidence>
<keyword evidence="7 8" id="KW-0472">Membrane</keyword>
<dbReference type="Gene3D" id="3.90.550.10">
    <property type="entry name" value="Spore Coat Polysaccharide Biosynthesis Protein SpsA, Chain A"/>
    <property type="match status" value="1"/>
</dbReference>
<dbReference type="Pfam" id="PF04138">
    <property type="entry name" value="GtrA_DPMS_TM"/>
    <property type="match status" value="1"/>
</dbReference>
<feature type="transmembrane region" description="Helical" evidence="8">
    <location>
        <begin position="316"/>
        <end position="337"/>
    </location>
</feature>
<sequence length="381" mass="43779">MPQFSLILPTYNEKENLILLLPKLIALFKSKKIDYEIIIVDDDSPDLTWKWFQNKEKEFPSVRLIRRIHEKGLSSAVLTGMASSQGEYLCVMDADLQHDENILPEMIIKLSFSDIVIGSRRVENGNYGEMSPVRRLISYSATLLARIFLPLPTTDPMSGFFAMRREVFETTKSKINPRGFKILLEFLGRTKDLKISEVGYSFRKRNHGETKLSSSVIQQYLIALFELRFGSFVSIEFVKYGIIGFSGVFVNLGGQFLYNNVLAINVAEQIQSAISLPSGAIVFGFELSVLTNYLLNNVWTFSDRKNVGFLDNTIGFLKFNVISLLGFLIQFSTWFFLVRYFQIYYPDFLPYWLTYVGNIVGILLATATNYFLNRNFTWKKP</sequence>
<dbReference type="AlphaFoldDB" id="A0A828Z3X1"/>
<evidence type="ECO:0000256" key="2">
    <source>
        <dbReference type="ARBA" id="ARBA00006739"/>
    </source>
</evidence>
<dbReference type="GO" id="GO:0035269">
    <property type="term" value="P:protein O-linked glycosylation via mannose"/>
    <property type="evidence" value="ECO:0007669"/>
    <property type="project" value="TreeGrafter"/>
</dbReference>
<evidence type="ECO:0000256" key="3">
    <source>
        <dbReference type="ARBA" id="ARBA00022676"/>
    </source>
</evidence>
<evidence type="ECO:0000256" key="5">
    <source>
        <dbReference type="ARBA" id="ARBA00022692"/>
    </source>
</evidence>
<dbReference type="SUPFAM" id="SSF53448">
    <property type="entry name" value="Nucleotide-diphospho-sugar transferases"/>
    <property type="match status" value="1"/>
</dbReference>
<dbReference type="GO" id="GO:0006488">
    <property type="term" value="P:dolichol-linked oligosaccharide biosynthetic process"/>
    <property type="evidence" value="ECO:0007669"/>
    <property type="project" value="TreeGrafter"/>
</dbReference>
<dbReference type="GO" id="GO:0000271">
    <property type="term" value="P:polysaccharide biosynthetic process"/>
    <property type="evidence" value="ECO:0007669"/>
    <property type="project" value="InterPro"/>
</dbReference>
<evidence type="ECO:0000256" key="8">
    <source>
        <dbReference type="SAM" id="Phobius"/>
    </source>
</evidence>
<dbReference type="EMBL" id="AFLV02000009">
    <property type="protein sequence ID" value="EKR65971.1"/>
    <property type="molecule type" value="Genomic_DNA"/>
</dbReference>
<evidence type="ECO:0000256" key="4">
    <source>
        <dbReference type="ARBA" id="ARBA00022679"/>
    </source>
</evidence>
<accession>A0A828Z3X1</accession>
<evidence type="ECO:0000256" key="6">
    <source>
        <dbReference type="ARBA" id="ARBA00022989"/>
    </source>
</evidence>